<dbReference type="OrthoDB" id="425534at2759"/>
<keyword evidence="2" id="KW-0378">Hydrolase</keyword>
<protein>
    <recommendedName>
        <fullName evidence="7">AB hydrolase-1 domain-containing protein</fullName>
    </recommendedName>
</protein>
<proteinExistence type="inferred from homology"/>
<dbReference type="InterPro" id="IPR051601">
    <property type="entry name" value="Serine_prot/Carboxylest_S33"/>
</dbReference>
<sequence>MDKATATATASSLLPIRGPQPQSTRWPLRFALAIGLLGGLSYLSIHNRGPGAHLSARVRLPRSQALSRRHLQGFPDPGDPFRFLPCTDQTLPPALNDTHSSQTWSGLFDPDPAHWNWGNPANSSSRGNPYTGRGIYLCGYLDVPLDYTNQSDLRIVRLAVTKYQVSGLAHAESQSTLALESRQETEALFIPGPKSERTIVINPGGPGNGGTSWAWDSAESLSQRFSDGKYDILGWDPRGVNASLPSISCAPYDADRDRWNLIANQYREVAASPRNQLQLTNAFNDAIFRACEEINGDLPRFVTTAFVARDLEEIRKALDEDDLTGYLVSYGSGIGQTYVNMFPNSSGRVILDGTQYEKDHRLLGGFGWTSLDNATDAWHDGFLGECINAGPAHCALAQPMHGKAITVDTLNTRMNTLLESLIEQPVPLYTTASGPAILTYSSLVGFIYDAMYDATSWPALAQMLFGLENDNSTLAAALVDGSWSYNPAETCSPQPIPPSSYELGSLVICGDAYDAPLPAGGDTIDFYASLWDNMTTKNWIAGNRRFYAIFPCKNFDTYWPKPAEVYRGELNNTLKHPVLLIAVTYDPATPLRNGRRLLNDMGKNARLIVHHGYGHTSRDPSDCTDSLAKAFILEGSVPESQETTCYANGRPYLYGVT</sequence>
<accession>A0A9P9JHA1</accession>
<dbReference type="Pfam" id="PF00561">
    <property type="entry name" value="Abhydrolase_1"/>
    <property type="match status" value="1"/>
</dbReference>
<evidence type="ECO:0000313" key="5">
    <source>
        <dbReference type="EMBL" id="KAH7157878.1"/>
    </source>
</evidence>
<dbReference type="Proteomes" id="UP000717696">
    <property type="component" value="Unassembled WGS sequence"/>
</dbReference>
<dbReference type="Pfam" id="PF08386">
    <property type="entry name" value="Abhydrolase_4"/>
    <property type="match status" value="1"/>
</dbReference>
<evidence type="ECO:0000313" key="6">
    <source>
        <dbReference type="Proteomes" id="UP000717696"/>
    </source>
</evidence>
<feature type="domain" description="AB hydrolase-1" evidence="3">
    <location>
        <begin position="198"/>
        <end position="382"/>
    </location>
</feature>
<dbReference type="Gene3D" id="3.40.50.1820">
    <property type="entry name" value="alpha/beta hydrolase"/>
    <property type="match status" value="1"/>
</dbReference>
<reference evidence="5" key="1">
    <citation type="journal article" date="2021" name="Nat. Commun.">
        <title>Genetic determinants of endophytism in the Arabidopsis root mycobiome.</title>
        <authorList>
            <person name="Mesny F."/>
            <person name="Miyauchi S."/>
            <person name="Thiergart T."/>
            <person name="Pickel B."/>
            <person name="Atanasova L."/>
            <person name="Karlsson M."/>
            <person name="Huettel B."/>
            <person name="Barry K.W."/>
            <person name="Haridas S."/>
            <person name="Chen C."/>
            <person name="Bauer D."/>
            <person name="Andreopoulos W."/>
            <person name="Pangilinan J."/>
            <person name="LaButti K."/>
            <person name="Riley R."/>
            <person name="Lipzen A."/>
            <person name="Clum A."/>
            <person name="Drula E."/>
            <person name="Henrissat B."/>
            <person name="Kohler A."/>
            <person name="Grigoriev I.V."/>
            <person name="Martin F.M."/>
            <person name="Hacquard S."/>
        </authorList>
    </citation>
    <scope>NUCLEOTIDE SEQUENCE</scope>
    <source>
        <strain evidence="5">MPI-CAGE-AT-0021</strain>
    </source>
</reference>
<dbReference type="InterPro" id="IPR029058">
    <property type="entry name" value="AB_hydrolase_fold"/>
</dbReference>
<evidence type="ECO:0000256" key="2">
    <source>
        <dbReference type="ARBA" id="ARBA00022801"/>
    </source>
</evidence>
<evidence type="ECO:0000259" key="4">
    <source>
        <dbReference type="Pfam" id="PF08386"/>
    </source>
</evidence>
<organism evidence="5 6">
    <name type="scientific">Dactylonectria estremocensis</name>
    <dbReference type="NCBI Taxonomy" id="1079267"/>
    <lineage>
        <taxon>Eukaryota</taxon>
        <taxon>Fungi</taxon>
        <taxon>Dikarya</taxon>
        <taxon>Ascomycota</taxon>
        <taxon>Pezizomycotina</taxon>
        <taxon>Sordariomycetes</taxon>
        <taxon>Hypocreomycetidae</taxon>
        <taxon>Hypocreales</taxon>
        <taxon>Nectriaceae</taxon>
        <taxon>Dactylonectria</taxon>
    </lineage>
</organism>
<dbReference type="InterPro" id="IPR000073">
    <property type="entry name" value="AB_hydrolase_1"/>
</dbReference>
<dbReference type="SUPFAM" id="SSF53474">
    <property type="entry name" value="alpha/beta-Hydrolases"/>
    <property type="match status" value="1"/>
</dbReference>
<comment type="caution">
    <text evidence="5">The sequence shown here is derived from an EMBL/GenBank/DDBJ whole genome shotgun (WGS) entry which is preliminary data.</text>
</comment>
<evidence type="ECO:0008006" key="7">
    <source>
        <dbReference type="Google" id="ProtNLM"/>
    </source>
</evidence>
<feature type="domain" description="Peptidase S33 tripeptidyl aminopeptidase-like C-terminal" evidence="4">
    <location>
        <begin position="558"/>
        <end position="645"/>
    </location>
</feature>
<dbReference type="PANTHER" id="PTHR43248">
    <property type="entry name" value="2-SUCCINYL-6-HYDROXY-2,4-CYCLOHEXADIENE-1-CARBOXYLATE SYNTHASE"/>
    <property type="match status" value="1"/>
</dbReference>
<dbReference type="InterPro" id="IPR013595">
    <property type="entry name" value="Pept_S33_TAP-like_C"/>
</dbReference>
<comment type="similarity">
    <text evidence="1">Belongs to the peptidase S33 family.</text>
</comment>
<dbReference type="PANTHER" id="PTHR43248:SF25">
    <property type="entry name" value="AB HYDROLASE-1 DOMAIN-CONTAINING PROTEIN-RELATED"/>
    <property type="match status" value="1"/>
</dbReference>
<name>A0A9P9JHA1_9HYPO</name>
<dbReference type="EMBL" id="JAGMUU010000003">
    <property type="protein sequence ID" value="KAH7157878.1"/>
    <property type="molecule type" value="Genomic_DNA"/>
</dbReference>
<keyword evidence="6" id="KW-1185">Reference proteome</keyword>
<evidence type="ECO:0000259" key="3">
    <source>
        <dbReference type="Pfam" id="PF00561"/>
    </source>
</evidence>
<dbReference type="AlphaFoldDB" id="A0A9P9JHA1"/>
<gene>
    <name evidence="5" type="ORF">B0J13DRAFT_435645</name>
</gene>
<evidence type="ECO:0000256" key="1">
    <source>
        <dbReference type="ARBA" id="ARBA00010088"/>
    </source>
</evidence>
<dbReference type="GO" id="GO:0016787">
    <property type="term" value="F:hydrolase activity"/>
    <property type="evidence" value="ECO:0007669"/>
    <property type="project" value="UniProtKB-KW"/>
</dbReference>